<dbReference type="InterPro" id="IPR012496">
    <property type="entry name" value="TMC_dom"/>
</dbReference>
<feature type="transmembrane region" description="Helical" evidence="7">
    <location>
        <begin position="447"/>
        <end position="471"/>
    </location>
</feature>
<feature type="transmembrane region" description="Helical" evidence="7">
    <location>
        <begin position="700"/>
        <end position="725"/>
    </location>
</feature>
<evidence type="ECO:0000256" key="2">
    <source>
        <dbReference type="ARBA" id="ARBA00006510"/>
    </source>
</evidence>
<evidence type="ECO:0000313" key="9">
    <source>
        <dbReference type="Proteomes" id="UP000515158"/>
    </source>
</evidence>
<dbReference type="GO" id="GO:0008381">
    <property type="term" value="F:mechanosensitive monoatomic ion channel activity"/>
    <property type="evidence" value="ECO:0007669"/>
    <property type="project" value="TreeGrafter"/>
</dbReference>
<dbReference type="KEGG" id="tpal:117639248"/>
<protein>
    <submittedName>
        <fullName evidence="10">Transmembrane channel-like protein 7</fullName>
    </submittedName>
</protein>
<feature type="domain" description="TMC" evidence="8">
    <location>
        <begin position="529"/>
        <end position="639"/>
    </location>
</feature>
<name>A0A6P8Y3H8_THRPL</name>
<keyword evidence="9" id="KW-1185">Reference proteome</keyword>
<dbReference type="GO" id="GO:0005886">
    <property type="term" value="C:plasma membrane"/>
    <property type="evidence" value="ECO:0007669"/>
    <property type="project" value="InterPro"/>
</dbReference>
<dbReference type="AlphaFoldDB" id="A0A6P8Y3H8"/>
<evidence type="ECO:0000256" key="1">
    <source>
        <dbReference type="ARBA" id="ARBA00004141"/>
    </source>
</evidence>
<evidence type="ECO:0000313" key="10">
    <source>
        <dbReference type="RefSeq" id="XP_034230626.1"/>
    </source>
</evidence>
<keyword evidence="5 7" id="KW-0472">Membrane</keyword>
<organism evidence="10">
    <name type="scientific">Thrips palmi</name>
    <name type="common">Melon thrips</name>
    <dbReference type="NCBI Taxonomy" id="161013"/>
    <lineage>
        <taxon>Eukaryota</taxon>
        <taxon>Metazoa</taxon>
        <taxon>Ecdysozoa</taxon>
        <taxon>Arthropoda</taxon>
        <taxon>Hexapoda</taxon>
        <taxon>Insecta</taxon>
        <taxon>Pterygota</taxon>
        <taxon>Neoptera</taxon>
        <taxon>Paraneoptera</taxon>
        <taxon>Thysanoptera</taxon>
        <taxon>Terebrantia</taxon>
        <taxon>Thripoidea</taxon>
        <taxon>Thripidae</taxon>
        <taxon>Thrips</taxon>
    </lineage>
</organism>
<dbReference type="Proteomes" id="UP000515158">
    <property type="component" value="Unplaced"/>
</dbReference>
<gene>
    <name evidence="10" type="primary">LOC117639248</name>
</gene>
<evidence type="ECO:0000256" key="5">
    <source>
        <dbReference type="ARBA" id="ARBA00023136"/>
    </source>
</evidence>
<dbReference type="InParanoid" id="A0A6P8Y3H8"/>
<dbReference type="RefSeq" id="XP_034230626.1">
    <property type="nucleotide sequence ID" value="XM_034374735.1"/>
</dbReference>
<feature type="transmembrane region" description="Helical" evidence="7">
    <location>
        <begin position="590"/>
        <end position="620"/>
    </location>
</feature>
<feature type="transmembrane region" description="Helical" evidence="7">
    <location>
        <begin position="402"/>
        <end position="427"/>
    </location>
</feature>
<evidence type="ECO:0000259" key="8">
    <source>
        <dbReference type="Pfam" id="PF07810"/>
    </source>
</evidence>
<feature type="transmembrane region" description="Helical" evidence="7">
    <location>
        <begin position="491"/>
        <end position="509"/>
    </location>
</feature>
<evidence type="ECO:0000256" key="3">
    <source>
        <dbReference type="ARBA" id="ARBA00022692"/>
    </source>
</evidence>
<dbReference type="GeneID" id="117639248"/>
<feature type="region of interest" description="Disordered" evidence="6">
    <location>
        <begin position="1"/>
        <end position="23"/>
    </location>
</feature>
<feature type="transmembrane region" description="Helical" evidence="7">
    <location>
        <begin position="309"/>
        <end position="327"/>
    </location>
</feature>
<comment type="similarity">
    <text evidence="2">Belongs to the TMC family.</text>
</comment>
<dbReference type="Pfam" id="PF07810">
    <property type="entry name" value="TMC"/>
    <property type="match status" value="1"/>
</dbReference>
<evidence type="ECO:0000256" key="4">
    <source>
        <dbReference type="ARBA" id="ARBA00022989"/>
    </source>
</evidence>
<dbReference type="PANTHER" id="PTHR23302">
    <property type="entry name" value="TRANSMEMBRANE CHANNEL-RELATED"/>
    <property type="match status" value="1"/>
</dbReference>
<evidence type="ECO:0000256" key="6">
    <source>
        <dbReference type="SAM" id="MobiDB-lite"/>
    </source>
</evidence>
<proteinExistence type="inferred from homology"/>
<dbReference type="OrthoDB" id="1936208at2759"/>
<keyword evidence="3 7" id="KW-0812">Transmembrane</keyword>
<keyword evidence="4 7" id="KW-1133">Transmembrane helix</keyword>
<accession>A0A6P8Y3H8</accession>
<dbReference type="PANTHER" id="PTHR23302:SF24">
    <property type="entry name" value="TMC DOMAIN-CONTAINING PROTEIN"/>
    <property type="match status" value="1"/>
</dbReference>
<dbReference type="InterPro" id="IPR038900">
    <property type="entry name" value="TMC"/>
</dbReference>
<feature type="transmembrane region" description="Helical" evidence="7">
    <location>
        <begin position="641"/>
        <end position="662"/>
    </location>
</feature>
<evidence type="ECO:0000256" key="7">
    <source>
        <dbReference type="SAM" id="Phobius"/>
    </source>
</evidence>
<sequence>MSGGERKVKRHPRGQGWEEAGGEFYQESYPGGEAELEAMHQNPSNIATLLPSKQNRTATYSKMYDAKTTMRRRTANRTANRAQYQTTARRPSASAATAAATDVASMLPDLSENLSNEERTWEEIMQIKALPVSMAQKKEHKAKLQSQTKLRLQGLEQLKWQRRKMWQRLRRSWSEAYAKMELWRHSMKEVEGDFGTGVVAYFLFIKWLMFLNLGVCTLMVLFIVLPAVFLKPAQQFPECNLSNNFTGQGSVECCSAQYANTTSEPAENIFMQFIQGRGIVEHTQAFYGVYPNVELTLNSAAWLSYDMPLAYISLSLVFMLVSLAAIVKSAAKGFKERLVEGEGQFYQYCNIIFSGWDFCIKNEKSACIKHKAIFNEIKASIESERIEEERLTRSKEERFKLFSVRVLVNLAVFVLLIAALYLIYVVFDFSAQTQTDYIIANNTLLRLLFEFLPSLCVVGLNLVIPIILGMLVRLERYSPVLIVRITLMRTVLLRLSSLGVVLLSFYRQFNCDDPCRPEGADAKCKKPLCWETYVGQQFFKLMLVDFLSHIAVTFIVNFPRGQLAKYSHNSVVAYLGEQQFDLPKHVLDVVYIQTLCWLGSFFAPVLPLMASIIFFFMFYIKKFACLVNSKPSTIPYRASRSNSLFMAVLLLSFVVMIIPLGYTIAERTPSKSCGPFRGLPSVWSVIVRTFVSSPAWIKHVVFFFTTAGFAVPAFITLILCLYYFYAVSAANKHMVLVLKNQLVLEGRDKQFLLHRLSQIIKQQQEHHKAMRAAAQSAHMNSTDISSST</sequence>
<feature type="region of interest" description="Disordered" evidence="6">
    <location>
        <begin position="73"/>
        <end position="95"/>
    </location>
</feature>
<reference evidence="10" key="1">
    <citation type="submission" date="2025-08" db="UniProtKB">
        <authorList>
            <consortium name="RefSeq"/>
        </authorList>
    </citation>
    <scope>IDENTIFICATION</scope>
    <source>
        <tissue evidence="10">Total insect</tissue>
    </source>
</reference>
<feature type="compositionally biased region" description="Low complexity" evidence="6">
    <location>
        <begin position="76"/>
        <end position="95"/>
    </location>
</feature>
<comment type="subcellular location">
    <subcellularLocation>
        <location evidence="1">Membrane</location>
        <topology evidence="1">Multi-pass membrane protein</topology>
    </subcellularLocation>
</comment>
<feature type="transmembrane region" description="Helical" evidence="7">
    <location>
        <begin position="210"/>
        <end position="230"/>
    </location>
</feature>